<name>A0AAN9IJM8_CROPI</name>
<evidence type="ECO:0000313" key="3">
    <source>
        <dbReference type="Proteomes" id="UP001372338"/>
    </source>
</evidence>
<dbReference type="EMBL" id="JAYWIO010000002">
    <property type="protein sequence ID" value="KAK7281424.1"/>
    <property type="molecule type" value="Genomic_DNA"/>
</dbReference>
<gene>
    <name evidence="2" type="ORF">RIF29_09408</name>
</gene>
<sequence length="194" mass="20866">MEVDTEPQTPADVSMEEDTESQTLPPPPPPPPLPGSSIQRATLPINIAVESPTTKISFTVTTDSITTGAGEWSQVLPNLSRGLSLPDHISLPATIAITATTFIIRVSVTTACNTFYDVTPIIPLQQEEDLNNNNNNNTLPITNFPISLTLCLVNLSNKNTGLAFGISITDITNISIATQLVRSQFGYAAFLRMK</sequence>
<proteinExistence type="predicted"/>
<dbReference type="AlphaFoldDB" id="A0AAN9IJM8"/>
<protein>
    <submittedName>
        <fullName evidence="2">Uncharacterized protein</fullName>
    </submittedName>
</protein>
<reference evidence="2 3" key="1">
    <citation type="submission" date="2024-01" db="EMBL/GenBank/DDBJ databases">
        <title>The genomes of 5 underutilized Papilionoideae crops provide insights into root nodulation and disease resistanc.</title>
        <authorList>
            <person name="Yuan L."/>
        </authorList>
    </citation>
    <scope>NUCLEOTIDE SEQUENCE [LARGE SCALE GENOMIC DNA]</scope>
    <source>
        <strain evidence="2">ZHUSHIDOU_FW_LH</strain>
        <tissue evidence="2">Leaf</tissue>
    </source>
</reference>
<comment type="caution">
    <text evidence="2">The sequence shown here is derived from an EMBL/GenBank/DDBJ whole genome shotgun (WGS) entry which is preliminary data.</text>
</comment>
<feature type="compositionally biased region" description="Pro residues" evidence="1">
    <location>
        <begin position="24"/>
        <end position="34"/>
    </location>
</feature>
<evidence type="ECO:0000313" key="2">
    <source>
        <dbReference type="EMBL" id="KAK7281424.1"/>
    </source>
</evidence>
<dbReference type="Proteomes" id="UP001372338">
    <property type="component" value="Unassembled WGS sequence"/>
</dbReference>
<organism evidence="2 3">
    <name type="scientific">Crotalaria pallida</name>
    <name type="common">Smooth rattlebox</name>
    <name type="synonym">Crotalaria striata</name>
    <dbReference type="NCBI Taxonomy" id="3830"/>
    <lineage>
        <taxon>Eukaryota</taxon>
        <taxon>Viridiplantae</taxon>
        <taxon>Streptophyta</taxon>
        <taxon>Embryophyta</taxon>
        <taxon>Tracheophyta</taxon>
        <taxon>Spermatophyta</taxon>
        <taxon>Magnoliopsida</taxon>
        <taxon>eudicotyledons</taxon>
        <taxon>Gunneridae</taxon>
        <taxon>Pentapetalae</taxon>
        <taxon>rosids</taxon>
        <taxon>fabids</taxon>
        <taxon>Fabales</taxon>
        <taxon>Fabaceae</taxon>
        <taxon>Papilionoideae</taxon>
        <taxon>50 kb inversion clade</taxon>
        <taxon>genistoids sensu lato</taxon>
        <taxon>core genistoids</taxon>
        <taxon>Crotalarieae</taxon>
        <taxon>Crotalaria</taxon>
    </lineage>
</organism>
<evidence type="ECO:0000256" key="1">
    <source>
        <dbReference type="SAM" id="MobiDB-lite"/>
    </source>
</evidence>
<keyword evidence="3" id="KW-1185">Reference proteome</keyword>
<feature type="region of interest" description="Disordered" evidence="1">
    <location>
        <begin position="1"/>
        <end position="38"/>
    </location>
</feature>
<accession>A0AAN9IJM8</accession>